<dbReference type="PANTHER" id="PTHR34296:SF2">
    <property type="entry name" value="ABC TRANSPORTER GUANOSINE-BINDING PROTEIN NUPN"/>
    <property type="match status" value="1"/>
</dbReference>
<keyword evidence="5" id="KW-0472">Membrane</keyword>
<evidence type="ECO:0000256" key="5">
    <source>
        <dbReference type="ARBA" id="ARBA00023136"/>
    </source>
</evidence>
<evidence type="ECO:0000256" key="3">
    <source>
        <dbReference type="ARBA" id="ARBA00022475"/>
    </source>
</evidence>
<dbReference type="InterPro" id="IPR003760">
    <property type="entry name" value="PnrA-like"/>
</dbReference>
<name>A0A810PRH5_9FIRM</name>
<keyword evidence="4 7" id="KW-0732">Signal</keyword>
<feature type="domain" description="ABC transporter substrate-binding protein PnrA-like" evidence="8">
    <location>
        <begin position="43"/>
        <end position="299"/>
    </location>
</feature>
<evidence type="ECO:0000256" key="1">
    <source>
        <dbReference type="ARBA" id="ARBA00004193"/>
    </source>
</evidence>
<dbReference type="CDD" id="cd06304">
    <property type="entry name" value="PBP1_BmpA_Med_PnrA-like"/>
    <property type="match status" value="1"/>
</dbReference>
<keyword evidence="10" id="KW-1185">Reference proteome</keyword>
<organism evidence="9 10">
    <name type="scientific">Vescimonas fastidiosa</name>
    <dbReference type="NCBI Taxonomy" id="2714353"/>
    <lineage>
        <taxon>Bacteria</taxon>
        <taxon>Bacillati</taxon>
        <taxon>Bacillota</taxon>
        <taxon>Clostridia</taxon>
        <taxon>Eubacteriales</taxon>
        <taxon>Oscillospiraceae</taxon>
        <taxon>Vescimonas</taxon>
    </lineage>
</organism>
<dbReference type="EMBL" id="AP023415">
    <property type="protein sequence ID" value="BCK79239.1"/>
    <property type="molecule type" value="Genomic_DNA"/>
</dbReference>
<dbReference type="PROSITE" id="PS51257">
    <property type="entry name" value="PROKAR_LIPOPROTEIN"/>
    <property type="match status" value="1"/>
</dbReference>
<dbReference type="KEGG" id="vfa:MM35RIKEN_14310"/>
<protein>
    <submittedName>
        <fullName evidence="9">BMP family ABC transporter substrate-binding protein</fullName>
    </submittedName>
</protein>
<dbReference type="Gene3D" id="3.40.50.2300">
    <property type="match status" value="2"/>
</dbReference>
<comment type="subcellular location">
    <subcellularLocation>
        <location evidence="1">Cell membrane</location>
        <topology evidence="1">Lipid-anchor</topology>
    </subcellularLocation>
</comment>
<evidence type="ECO:0000259" key="8">
    <source>
        <dbReference type="Pfam" id="PF02608"/>
    </source>
</evidence>
<comment type="similarity">
    <text evidence="2">Belongs to the BMP lipoprotein family.</text>
</comment>
<dbReference type="SUPFAM" id="SSF53822">
    <property type="entry name" value="Periplasmic binding protein-like I"/>
    <property type="match status" value="1"/>
</dbReference>
<dbReference type="GO" id="GO:0005886">
    <property type="term" value="C:plasma membrane"/>
    <property type="evidence" value="ECO:0007669"/>
    <property type="project" value="UniProtKB-SubCell"/>
</dbReference>
<evidence type="ECO:0000256" key="7">
    <source>
        <dbReference type="SAM" id="SignalP"/>
    </source>
</evidence>
<evidence type="ECO:0000256" key="4">
    <source>
        <dbReference type="ARBA" id="ARBA00022729"/>
    </source>
</evidence>
<dbReference type="Pfam" id="PF02608">
    <property type="entry name" value="Bmp"/>
    <property type="match status" value="1"/>
</dbReference>
<keyword evidence="3" id="KW-1003">Cell membrane</keyword>
<proteinExistence type="inferred from homology"/>
<evidence type="ECO:0000313" key="9">
    <source>
        <dbReference type="EMBL" id="BCK79239.1"/>
    </source>
</evidence>
<dbReference type="AlphaFoldDB" id="A0A810PRH5"/>
<gene>
    <name evidence="9" type="ORF">MM35RIKEN_14310</name>
</gene>
<accession>A0A810PRH5</accession>
<keyword evidence="6" id="KW-0449">Lipoprotein</keyword>
<dbReference type="Proteomes" id="UP000681343">
    <property type="component" value="Chromosome"/>
</dbReference>
<feature type="chain" id="PRO_5039022180" evidence="7">
    <location>
        <begin position="24"/>
        <end position="346"/>
    </location>
</feature>
<reference evidence="9" key="1">
    <citation type="submission" date="2020-09" db="EMBL/GenBank/DDBJ databases">
        <title>New species isolated from human feces.</title>
        <authorList>
            <person name="Kitahara M."/>
            <person name="Shigeno Y."/>
            <person name="Shime M."/>
            <person name="Matsumoto Y."/>
            <person name="Nakamura S."/>
            <person name="Motooka D."/>
            <person name="Fukuoka S."/>
            <person name="Nishikawa H."/>
            <person name="Benno Y."/>
        </authorList>
    </citation>
    <scope>NUCLEOTIDE SEQUENCE</scope>
    <source>
        <strain evidence="9">MM35</strain>
    </source>
</reference>
<evidence type="ECO:0000256" key="6">
    <source>
        <dbReference type="ARBA" id="ARBA00023288"/>
    </source>
</evidence>
<dbReference type="InterPro" id="IPR028082">
    <property type="entry name" value="Peripla_BP_I"/>
</dbReference>
<dbReference type="InterPro" id="IPR050957">
    <property type="entry name" value="BMP_lipoprotein"/>
</dbReference>
<feature type="signal peptide" evidence="7">
    <location>
        <begin position="1"/>
        <end position="23"/>
    </location>
</feature>
<evidence type="ECO:0000256" key="2">
    <source>
        <dbReference type="ARBA" id="ARBA00008610"/>
    </source>
</evidence>
<sequence>MKFTNVKKWLAMLLAVCSMLSLVACGKSDKDSAGDDSKKGTKVAVVFSSSGLGDKSFNDALYDGMKKAESTMGIQWVYSEPKDDAEYEGLISGYADSGDCDLIICLGGSQSSSLENVAPNYPQQKFVILDAVVEGDNIRSYTWRDQELGFLAGFLGASLSDTNTLGFIGAHDIPLCNLGAAGMIAGAHYANPDCQVLVDYANGWAEVNGCYELATSMHEQGASLLYHTASAGGLGILNAGKEKNFLTIFFDGNLNADAPQTNIASAIRDFPACAQEAIQDVIDGKFTAGAIEKGLAENSLYLDFDGSAYQIPADVMEKYNAAVAAIKDGTIVVPSTIEEAKVWKAA</sequence>
<dbReference type="PANTHER" id="PTHR34296">
    <property type="entry name" value="TRANSCRIPTIONAL ACTIVATOR PROTEIN MED"/>
    <property type="match status" value="1"/>
</dbReference>
<dbReference type="RefSeq" id="WP_212820547.1">
    <property type="nucleotide sequence ID" value="NZ_AP023415.1"/>
</dbReference>
<evidence type="ECO:0000313" key="10">
    <source>
        <dbReference type="Proteomes" id="UP000681343"/>
    </source>
</evidence>